<comment type="similarity">
    <text evidence="3">Belongs to the HARBI1 family.</text>
</comment>
<dbReference type="RefSeq" id="XP_039114819.1">
    <property type="nucleotide sequence ID" value="XM_039258885.1"/>
</dbReference>
<keyword evidence="5" id="KW-0479">Metal-binding</keyword>
<dbReference type="InterPro" id="IPR027806">
    <property type="entry name" value="HARBI1_dom"/>
</dbReference>
<evidence type="ECO:0000256" key="4">
    <source>
        <dbReference type="ARBA" id="ARBA00022722"/>
    </source>
</evidence>
<dbReference type="GeneID" id="120250105"/>
<evidence type="ECO:0000313" key="9">
    <source>
        <dbReference type="Proteomes" id="UP001515500"/>
    </source>
</evidence>
<evidence type="ECO:0000259" key="8">
    <source>
        <dbReference type="Pfam" id="PF13359"/>
    </source>
</evidence>
<dbReference type="GO" id="GO:0016787">
    <property type="term" value="F:hydrolase activity"/>
    <property type="evidence" value="ECO:0007669"/>
    <property type="project" value="UniProtKB-KW"/>
</dbReference>
<evidence type="ECO:0000256" key="1">
    <source>
        <dbReference type="ARBA" id="ARBA00001968"/>
    </source>
</evidence>
<dbReference type="GO" id="GO:0046872">
    <property type="term" value="F:metal ion binding"/>
    <property type="evidence" value="ECO:0007669"/>
    <property type="project" value="UniProtKB-KW"/>
</dbReference>
<dbReference type="GO" id="GO:0004518">
    <property type="term" value="F:nuclease activity"/>
    <property type="evidence" value="ECO:0007669"/>
    <property type="project" value="UniProtKB-KW"/>
</dbReference>
<dbReference type="PANTHER" id="PTHR22930:SF293">
    <property type="entry name" value="PROTEIN ALP1-LIKE"/>
    <property type="match status" value="1"/>
</dbReference>
<dbReference type="Proteomes" id="UP001515500">
    <property type="component" value="Chromosome 3"/>
</dbReference>
<keyword evidence="7" id="KW-0539">Nucleus</keyword>
<keyword evidence="4" id="KW-0540">Nuclease</keyword>
<sequence>MQFIYVLSGWEGSAHDGRVLRDAITKHNGLMVPNGFYYLVDAGYANCPGFLAPFRGQRYHLSSWDDGRQPRTPQEFFNMKHASARNVIERTFGLLKIRWKILSSPSFYNIATQRRIINAYCLLHNFIRKEMTEDPAENELELLHSEEDMQDDHENITSC</sequence>
<organism evidence="9 10">
    <name type="scientific">Dioscorea cayennensis subsp. rotundata</name>
    <name type="common">White Guinea yam</name>
    <name type="synonym">Dioscorea rotundata</name>
    <dbReference type="NCBI Taxonomy" id="55577"/>
    <lineage>
        <taxon>Eukaryota</taxon>
        <taxon>Viridiplantae</taxon>
        <taxon>Streptophyta</taxon>
        <taxon>Embryophyta</taxon>
        <taxon>Tracheophyta</taxon>
        <taxon>Spermatophyta</taxon>
        <taxon>Magnoliopsida</taxon>
        <taxon>Liliopsida</taxon>
        <taxon>Dioscoreales</taxon>
        <taxon>Dioscoreaceae</taxon>
        <taxon>Dioscorea</taxon>
    </lineage>
</organism>
<evidence type="ECO:0000313" key="10">
    <source>
        <dbReference type="RefSeq" id="XP_039114819.1"/>
    </source>
</evidence>
<evidence type="ECO:0000256" key="6">
    <source>
        <dbReference type="ARBA" id="ARBA00022801"/>
    </source>
</evidence>
<name>A0AB40AIW2_DIOCR</name>
<evidence type="ECO:0000256" key="3">
    <source>
        <dbReference type="ARBA" id="ARBA00006958"/>
    </source>
</evidence>
<reference evidence="10" key="1">
    <citation type="submission" date="2025-08" db="UniProtKB">
        <authorList>
            <consortium name="RefSeq"/>
        </authorList>
    </citation>
    <scope>IDENTIFICATION</scope>
</reference>
<dbReference type="PANTHER" id="PTHR22930">
    <property type="match status" value="1"/>
</dbReference>
<proteinExistence type="inferred from homology"/>
<keyword evidence="9" id="KW-1185">Reference proteome</keyword>
<dbReference type="Pfam" id="PF13359">
    <property type="entry name" value="DDE_Tnp_4"/>
    <property type="match status" value="1"/>
</dbReference>
<dbReference type="AlphaFoldDB" id="A0AB40AIW2"/>
<dbReference type="InterPro" id="IPR045249">
    <property type="entry name" value="HARBI1-like"/>
</dbReference>
<comment type="cofactor">
    <cofactor evidence="1">
        <name>a divalent metal cation</name>
        <dbReference type="ChEBI" id="CHEBI:60240"/>
    </cofactor>
</comment>
<dbReference type="GO" id="GO:0005634">
    <property type="term" value="C:nucleus"/>
    <property type="evidence" value="ECO:0007669"/>
    <property type="project" value="UniProtKB-SubCell"/>
</dbReference>
<feature type="domain" description="DDE Tnp4" evidence="8">
    <location>
        <begin position="2"/>
        <end position="125"/>
    </location>
</feature>
<gene>
    <name evidence="10" type="primary">LOC120250105</name>
</gene>
<protein>
    <submittedName>
        <fullName evidence="10">Protein ALP1-like</fullName>
    </submittedName>
</protein>
<evidence type="ECO:0000256" key="7">
    <source>
        <dbReference type="ARBA" id="ARBA00023242"/>
    </source>
</evidence>
<keyword evidence="6" id="KW-0378">Hydrolase</keyword>
<evidence type="ECO:0000256" key="5">
    <source>
        <dbReference type="ARBA" id="ARBA00022723"/>
    </source>
</evidence>
<comment type="subcellular location">
    <subcellularLocation>
        <location evidence="2">Nucleus</location>
    </subcellularLocation>
</comment>
<accession>A0AB40AIW2</accession>
<evidence type="ECO:0000256" key="2">
    <source>
        <dbReference type="ARBA" id="ARBA00004123"/>
    </source>
</evidence>